<feature type="region of interest" description="Disordered" evidence="1">
    <location>
        <begin position="47"/>
        <end position="66"/>
    </location>
</feature>
<dbReference type="Gene3D" id="6.10.180.30">
    <property type="match status" value="1"/>
</dbReference>
<dbReference type="RefSeq" id="WP_340290497.1">
    <property type="nucleotide sequence ID" value="NZ_JBBEOI010000019.1"/>
</dbReference>
<dbReference type="EMBL" id="JBHRWW010000021">
    <property type="protein sequence ID" value="MFC3690343.1"/>
    <property type="molecule type" value="Genomic_DNA"/>
</dbReference>
<comment type="caution">
    <text evidence="2">The sequence shown here is derived from an EMBL/GenBank/DDBJ whole genome shotgun (WGS) entry which is preliminary data.</text>
</comment>
<proteinExistence type="predicted"/>
<gene>
    <name evidence="2" type="ORF">ACFOLH_18500</name>
</gene>
<evidence type="ECO:0000313" key="2">
    <source>
        <dbReference type="EMBL" id="MFC3690343.1"/>
    </source>
</evidence>
<reference evidence="3" key="1">
    <citation type="journal article" date="2019" name="Int. J. Syst. Evol. Microbiol.">
        <title>The Global Catalogue of Microorganisms (GCM) 10K type strain sequencing project: providing services to taxonomists for standard genome sequencing and annotation.</title>
        <authorList>
            <consortium name="The Broad Institute Genomics Platform"/>
            <consortium name="The Broad Institute Genome Sequencing Center for Infectious Disease"/>
            <person name="Wu L."/>
            <person name="Ma J."/>
        </authorList>
    </citation>
    <scope>NUCLEOTIDE SEQUENCE [LARGE SCALE GENOMIC DNA]</scope>
    <source>
        <strain evidence="3">NCAIM B.02333</strain>
    </source>
</reference>
<organism evidence="2 3">
    <name type="scientific">Aquipuribacter hungaricus</name>
    <dbReference type="NCBI Taxonomy" id="545624"/>
    <lineage>
        <taxon>Bacteria</taxon>
        <taxon>Bacillati</taxon>
        <taxon>Actinomycetota</taxon>
        <taxon>Actinomycetes</taxon>
        <taxon>Micrococcales</taxon>
        <taxon>Intrasporangiaceae</taxon>
        <taxon>Aquipuribacter</taxon>
    </lineage>
</organism>
<keyword evidence="3" id="KW-1185">Reference proteome</keyword>
<accession>A0ABV7WP62</accession>
<evidence type="ECO:0000313" key="3">
    <source>
        <dbReference type="Proteomes" id="UP001595685"/>
    </source>
</evidence>
<sequence>MVPTDLRARIRSAYRATSVQEGHRSFSDFVAGLLEAEATRLEGRYNDGRRFAGGQEPLTPGRPLDA</sequence>
<name>A0ABV7WP62_9MICO</name>
<protein>
    <recommendedName>
        <fullName evidence="4">Centromere-binding protein ParB C-terminal domain-containing protein</fullName>
    </recommendedName>
</protein>
<dbReference type="Proteomes" id="UP001595685">
    <property type="component" value="Unassembled WGS sequence"/>
</dbReference>
<evidence type="ECO:0008006" key="4">
    <source>
        <dbReference type="Google" id="ProtNLM"/>
    </source>
</evidence>
<evidence type="ECO:0000256" key="1">
    <source>
        <dbReference type="SAM" id="MobiDB-lite"/>
    </source>
</evidence>